<reference evidence="1 2" key="1">
    <citation type="submission" date="2020-08" db="EMBL/GenBank/DDBJ databases">
        <title>Genomic Encyclopedia of Type Strains, Phase IV (KMG-IV): sequencing the most valuable type-strain genomes for metagenomic binning, comparative biology and taxonomic classification.</title>
        <authorList>
            <person name="Goeker M."/>
        </authorList>
    </citation>
    <scope>NUCLEOTIDE SEQUENCE [LARGE SCALE GENOMIC DNA]</scope>
    <source>
        <strain evidence="1 2">DSM 102255</strain>
    </source>
</reference>
<protein>
    <recommendedName>
        <fullName evidence="3">DUF1214 domain-containing protein</fullName>
    </recommendedName>
</protein>
<evidence type="ECO:0000313" key="2">
    <source>
        <dbReference type="Proteomes" id="UP000552700"/>
    </source>
</evidence>
<dbReference type="EMBL" id="JACIJP010000006">
    <property type="protein sequence ID" value="MBB6125324.1"/>
    <property type="molecule type" value="Genomic_DNA"/>
</dbReference>
<sequence>MTDPAAQRLISGEAWDDFCENLRRTGHVIDEFGEGVDDLDRAEWYRCLTRYVRGGLERYLEAGEPARPQLRDLAWRHTINFASPMQDHLFAEFPDASGTYRISGNRGSVEYFVIASWSSPQPPDPGARNWAELGMDGLKEFDPALLNTRTTLESGDMTFSPAGDFSFIVSQQRPSDGEDWLPITPDCTGLIVRWVLASRDGLVSPSMKIERLDCRDPEPVSAAHVSNGLAKAAQATLGYATLIRNWWTDNLAKRPNTIVFSQAVYLSNGGVADNRYHGFGSWVRDQDEALVVRFVPTPCAYWTFQICNIWQENLDNYQDGQGYLYKHGARLEEDGSVLIILAEEDPAVGGNWIDPYGHRHGGWSFRLVKVDGPPPAISVHRVRLSSLKSQGLSALSTIQSINSGGMTD</sequence>
<proteinExistence type="predicted"/>
<comment type="caution">
    <text evidence="1">The sequence shown here is derived from an EMBL/GenBank/DDBJ whole genome shotgun (WGS) entry which is preliminary data.</text>
</comment>
<dbReference type="AlphaFoldDB" id="A0A841J3G4"/>
<keyword evidence="2" id="KW-1185">Reference proteome</keyword>
<evidence type="ECO:0000313" key="1">
    <source>
        <dbReference type="EMBL" id="MBB6125324.1"/>
    </source>
</evidence>
<dbReference type="RefSeq" id="WP_184081622.1">
    <property type="nucleotide sequence ID" value="NZ_JACIJP010000006.1"/>
</dbReference>
<evidence type="ECO:0008006" key="3">
    <source>
        <dbReference type="Google" id="ProtNLM"/>
    </source>
</evidence>
<gene>
    <name evidence="1" type="ORF">FHS92_003085</name>
</gene>
<accession>A0A841J3G4</accession>
<organism evidence="1 2">
    <name type="scientific">Sphingobium subterraneum</name>
    <dbReference type="NCBI Taxonomy" id="627688"/>
    <lineage>
        <taxon>Bacteria</taxon>
        <taxon>Pseudomonadati</taxon>
        <taxon>Pseudomonadota</taxon>
        <taxon>Alphaproteobacteria</taxon>
        <taxon>Sphingomonadales</taxon>
        <taxon>Sphingomonadaceae</taxon>
        <taxon>Sphingobium</taxon>
    </lineage>
</organism>
<name>A0A841J3G4_9SPHN</name>
<dbReference type="Proteomes" id="UP000552700">
    <property type="component" value="Unassembled WGS sequence"/>
</dbReference>